<evidence type="ECO:0000256" key="8">
    <source>
        <dbReference type="SAM" id="Phobius"/>
    </source>
</evidence>
<accession>A0ABY3WBW9</accession>
<evidence type="ECO:0000313" key="10">
    <source>
        <dbReference type="Proteomes" id="UP000829069"/>
    </source>
</evidence>
<feature type="transmembrane region" description="Helical" evidence="8">
    <location>
        <begin position="79"/>
        <end position="96"/>
    </location>
</feature>
<evidence type="ECO:0000256" key="3">
    <source>
        <dbReference type="ARBA" id="ARBA00022692"/>
    </source>
</evidence>
<name>A0ABY3WBW9_9MICC</name>
<keyword evidence="5 8" id="KW-1133">Transmembrane helix</keyword>
<organism evidence="9 10">
    <name type="scientific">Arthrobacter sulfonylureivorans</name>
    <dbReference type="NCBI Taxonomy" id="2486855"/>
    <lineage>
        <taxon>Bacteria</taxon>
        <taxon>Bacillati</taxon>
        <taxon>Actinomycetota</taxon>
        <taxon>Actinomycetes</taxon>
        <taxon>Micrococcales</taxon>
        <taxon>Micrococcaceae</taxon>
        <taxon>Arthrobacter</taxon>
    </lineage>
</organism>
<dbReference type="NCBIfam" id="TIGR03462">
    <property type="entry name" value="CarR_dom_SF"/>
    <property type="match status" value="1"/>
</dbReference>
<keyword evidence="7" id="KW-0413">Isomerase</keyword>
<dbReference type="EMBL" id="CP093326">
    <property type="protein sequence ID" value="UNK45214.1"/>
    <property type="molecule type" value="Genomic_DNA"/>
</dbReference>
<reference evidence="9 10" key="1">
    <citation type="submission" date="2022-03" db="EMBL/GenBank/DDBJ databases">
        <title>Isotopic signatures of nitrous oxide derived from detoxification processes.</title>
        <authorList>
            <person name="Behrendt U."/>
            <person name="Buchen C."/>
            <person name="Well R."/>
            <person name="Ulrich A."/>
            <person name="Rohe L."/>
            <person name="Kolb S."/>
            <person name="Schloter M."/>
            <person name="Horn M.A."/>
            <person name="Augustin J."/>
        </authorList>
    </citation>
    <scope>NUCLEOTIDE SEQUENCE [LARGE SCALE GENOMIC DNA]</scope>
    <source>
        <strain evidence="9 10">S4-C24</strain>
    </source>
</reference>
<evidence type="ECO:0000313" key="9">
    <source>
        <dbReference type="EMBL" id="UNK45214.1"/>
    </source>
</evidence>
<evidence type="ECO:0000256" key="4">
    <source>
        <dbReference type="ARBA" id="ARBA00022746"/>
    </source>
</evidence>
<evidence type="ECO:0000256" key="5">
    <source>
        <dbReference type="ARBA" id="ARBA00022989"/>
    </source>
</evidence>
<keyword evidence="10" id="KW-1185">Reference proteome</keyword>
<keyword evidence="6 8" id="KW-0472">Membrane</keyword>
<dbReference type="InterPro" id="IPR017825">
    <property type="entry name" value="Lycopene_cyclase_dom"/>
</dbReference>
<evidence type="ECO:0000256" key="2">
    <source>
        <dbReference type="ARBA" id="ARBA00004829"/>
    </source>
</evidence>
<comment type="pathway">
    <text evidence="2">Carotenoid biosynthesis.</text>
</comment>
<keyword evidence="4" id="KW-0125">Carotenoid biosynthesis</keyword>
<evidence type="ECO:0000256" key="6">
    <source>
        <dbReference type="ARBA" id="ARBA00023136"/>
    </source>
</evidence>
<dbReference type="RefSeq" id="WP_241913482.1">
    <property type="nucleotide sequence ID" value="NZ_CP093326.1"/>
</dbReference>
<evidence type="ECO:0000256" key="1">
    <source>
        <dbReference type="ARBA" id="ARBA00004141"/>
    </source>
</evidence>
<sequence>MNFVELNWIFLGLALAAVAASLLARRVPRGAAAAAGLTIAALWVLTAVFDNVMIASGLFDYGGHALAGLRIGLAPVEDFAYPLGAALLLPAVWLLLTGGPRRRRSDNAGRGGDSR</sequence>
<protein>
    <submittedName>
        <fullName evidence="9">Lycopene cyclase domain-containing protein</fullName>
    </submittedName>
</protein>
<proteinExistence type="predicted"/>
<feature type="transmembrane region" description="Helical" evidence="8">
    <location>
        <begin position="6"/>
        <end position="24"/>
    </location>
</feature>
<keyword evidence="3 8" id="KW-0812">Transmembrane</keyword>
<evidence type="ECO:0000256" key="7">
    <source>
        <dbReference type="ARBA" id="ARBA00023235"/>
    </source>
</evidence>
<gene>
    <name evidence="9" type="ORF">MNQ99_14900</name>
</gene>
<comment type="subcellular location">
    <subcellularLocation>
        <location evidence="1">Membrane</location>
        <topology evidence="1">Multi-pass membrane protein</topology>
    </subcellularLocation>
</comment>
<feature type="transmembrane region" description="Helical" evidence="8">
    <location>
        <begin position="31"/>
        <end position="59"/>
    </location>
</feature>
<dbReference type="Proteomes" id="UP000829069">
    <property type="component" value="Chromosome"/>
</dbReference>